<dbReference type="GO" id="GO:0061630">
    <property type="term" value="F:ubiquitin protein ligase activity"/>
    <property type="evidence" value="ECO:0007669"/>
    <property type="project" value="UniProtKB-EC"/>
</dbReference>
<dbReference type="Pfam" id="PF22191">
    <property type="entry name" value="IBR_1"/>
    <property type="match status" value="1"/>
</dbReference>
<feature type="domain" description="RING-type" evidence="14">
    <location>
        <begin position="184"/>
        <end position="443"/>
    </location>
</feature>
<dbReference type="EC" id="2.3.2.31" evidence="3"/>
<dbReference type="SMART" id="SM00647">
    <property type="entry name" value="IBR"/>
    <property type="match status" value="2"/>
</dbReference>
<dbReference type="CDD" id="cd23134">
    <property type="entry name" value="RING-HC_ITT1-like"/>
    <property type="match status" value="1"/>
</dbReference>
<sequence>MITMQKEEWEVIESIYPDYISQSLDESGSFKLELPVEFPEARTVHILNDSMTEEGVTDNKGTNREEAVSLSLSTLPPLLLHIVLPPTYPIREAPSLLSIRATHLWLQGGHYAQLQKQMMDMWSEEEGQGVLYAWIQYLHSGEFLEDVGMINEDSIRIHHPSPRNLASLLEDHQARSTSNTFNQTSYPCSICLENFKGSKCLQLACGHIFCRKCLQDFWGLCIREGDIERVRCPDPECVKHGQDATEEEVARVVSGGEEELERWRWLKEKAAVEKDPTMIHCPMSFCQKPVRKPRVVEGQEDSGWDRLRTCTECSYSFCAFCKRTWHGPISACPIVASETLVLEYLASPENSLTRTTMERRYGKKNIVRLVDNYHDEQANKKWLESSTTACAGCGVKVEKSLGCNHMTCTKCKVHFCYKCGQKLDPTNPYKHFSTQGQPCYNQLFDVNSEVDMDDWEFEAFG</sequence>
<dbReference type="InterPro" id="IPR001841">
    <property type="entry name" value="Znf_RING"/>
</dbReference>
<evidence type="ECO:0000313" key="16">
    <source>
        <dbReference type="Proteomes" id="UP001049176"/>
    </source>
</evidence>
<evidence type="ECO:0000256" key="9">
    <source>
        <dbReference type="ARBA" id="ARBA00022833"/>
    </source>
</evidence>
<proteinExistence type="inferred from homology"/>
<evidence type="ECO:0000256" key="2">
    <source>
        <dbReference type="ARBA" id="ARBA00004906"/>
    </source>
</evidence>
<feature type="domain" description="RING-type" evidence="12">
    <location>
        <begin position="188"/>
        <end position="233"/>
    </location>
</feature>
<dbReference type="Pfam" id="PF13445">
    <property type="entry name" value="zf-RING_UBOX"/>
    <property type="match status" value="1"/>
</dbReference>
<keyword evidence="5" id="KW-0479">Metal-binding</keyword>
<dbReference type="OrthoDB" id="1431934at2759"/>
<name>A0A9P7RSN1_9AGAR</name>
<dbReference type="InterPro" id="IPR047548">
    <property type="entry name" value="Rcat_RBR_RNF14"/>
</dbReference>
<feature type="domain" description="RWD" evidence="13">
    <location>
        <begin position="7"/>
        <end position="145"/>
    </location>
</feature>
<evidence type="ECO:0000256" key="1">
    <source>
        <dbReference type="ARBA" id="ARBA00001798"/>
    </source>
</evidence>
<evidence type="ECO:0000256" key="6">
    <source>
        <dbReference type="ARBA" id="ARBA00022737"/>
    </source>
</evidence>
<dbReference type="InterPro" id="IPR013083">
    <property type="entry name" value="Znf_RING/FYVE/PHD"/>
</dbReference>
<evidence type="ECO:0000259" key="12">
    <source>
        <dbReference type="PROSITE" id="PS50089"/>
    </source>
</evidence>
<dbReference type="GeneID" id="66081970"/>
<dbReference type="Gene3D" id="3.10.110.10">
    <property type="entry name" value="Ubiquitin Conjugating Enzyme"/>
    <property type="match status" value="1"/>
</dbReference>
<evidence type="ECO:0000256" key="3">
    <source>
        <dbReference type="ARBA" id="ARBA00012251"/>
    </source>
</evidence>
<dbReference type="KEGG" id="more:E1B28_012895"/>
<dbReference type="Gene3D" id="3.30.40.10">
    <property type="entry name" value="Zinc/RING finger domain, C3HC4 (zinc finger)"/>
    <property type="match status" value="1"/>
</dbReference>
<evidence type="ECO:0000256" key="10">
    <source>
        <dbReference type="ARBA" id="ARBA00044508"/>
    </source>
</evidence>
<dbReference type="PROSITE" id="PS00518">
    <property type="entry name" value="ZF_RING_1"/>
    <property type="match status" value="1"/>
</dbReference>
<keyword evidence="7 11" id="KW-0863">Zinc-finger</keyword>
<dbReference type="InterPro" id="IPR044066">
    <property type="entry name" value="TRIAD_supradom"/>
</dbReference>
<comment type="similarity">
    <text evidence="10">Belongs to the RBR family. RNF14 subfamily.</text>
</comment>
<evidence type="ECO:0000259" key="14">
    <source>
        <dbReference type="PROSITE" id="PS51873"/>
    </source>
</evidence>
<dbReference type="PROSITE" id="PS50089">
    <property type="entry name" value="ZF_RING_2"/>
    <property type="match status" value="1"/>
</dbReference>
<comment type="catalytic activity">
    <reaction evidence="1">
        <text>[E2 ubiquitin-conjugating enzyme]-S-ubiquitinyl-L-cysteine + [acceptor protein]-L-lysine = [E2 ubiquitin-conjugating enzyme]-L-cysteine + [acceptor protein]-N(6)-ubiquitinyl-L-lysine.</text>
        <dbReference type="EC" id="2.3.2.31"/>
    </reaction>
</comment>
<dbReference type="CDD" id="cd23820">
    <property type="entry name" value="RWD_RNF14"/>
    <property type="match status" value="1"/>
</dbReference>
<evidence type="ECO:0000256" key="5">
    <source>
        <dbReference type="ARBA" id="ARBA00022723"/>
    </source>
</evidence>
<dbReference type="CDD" id="cd20354">
    <property type="entry name" value="Rcat_RBR_RNF14"/>
    <property type="match status" value="1"/>
</dbReference>
<dbReference type="EMBL" id="CM032188">
    <property type="protein sequence ID" value="KAG7088950.1"/>
    <property type="molecule type" value="Genomic_DNA"/>
</dbReference>
<dbReference type="GO" id="GO:0016567">
    <property type="term" value="P:protein ubiquitination"/>
    <property type="evidence" value="ECO:0007669"/>
    <property type="project" value="InterPro"/>
</dbReference>
<reference evidence="15" key="1">
    <citation type="journal article" date="2021" name="Genome Biol. Evol.">
        <title>The assembled and annotated genome of the fairy-ring fungus Marasmius oreades.</title>
        <authorList>
            <person name="Hiltunen M."/>
            <person name="Ament-Velasquez S.L."/>
            <person name="Johannesson H."/>
        </authorList>
    </citation>
    <scope>NUCLEOTIDE SEQUENCE</scope>
    <source>
        <strain evidence="15">03SP1</strain>
    </source>
</reference>
<keyword evidence="8" id="KW-0833">Ubl conjugation pathway</keyword>
<dbReference type="SUPFAM" id="SSF54495">
    <property type="entry name" value="UBC-like"/>
    <property type="match status" value="1"/>
</dbReference>
<dbReference type="SMART" id="SM00591">
    <property type="entry name" value="RWD"/>
    <property type="match status" value="1"/>
</dbReference>
<comment type="pathway">
    <text evidence="2">Protein modification; protein ubiquitination.</text>
</comment>
<dbReference type="Proteomes" id="UP001049176">
    <property type="component" value="Chromosome 8"/>
</dbReference>
<gene>
    <name evidence="15" type="ORF">E1B28_012895</name>
</gene>
<dbReference type="GO" id="GO:0008270">
    <property type="term" value="F:zinc ion binding"/>
    <property type="evidence" value="ECO:0007669"/>
    <property type="project" value="UniProtKB-KW"/>
</dbReference>
<dbReference type="InterPro" id="IPR031127">
    <property type="entry name" value="E3_UB_ligase_RBR"/>
</dbReference>
<dbReference type="InterPro" id="IPR016135">
    <property type="entry name" value="UBQ-conjugating_enzyme/RWD"/>
</dbReference>
<comment type="caution">
    <text evidence="15">The sequence shown here is derived from an EMBL/GenBank/DDBJ whole genome shotgun (WGS) entry which is preliminary data.</text>
</comment>
<dbReference type="Gene3D" id="1.20.120.1750">
    <property type="match status" value="1"/>
</dbReference>
<dbReference type="SUPFAM" id="SSF57850">
    <property type="entry name" value="RING/U-box"/>
    <property type="match status" value="3"/>
</dbReference>
<dbReference type="FunFam" id="3.30.40.10:FF:000416">
    <property type="entry name" value="RBR-type E3 ubiquitin transferase"/>
    <property type="match status" value="1"/>
</dbReference>
<protein>
    <recommendedName>
        <fullName evidence="3">RBR-type E3 ubiquitin transferase</fullName>
        <ecNumber evidence="3">2.3.2.31</ecNumber>
    </recommendedName>
</protein>
<keyword evidence="4" id="KW-0808">Transferase</keyword>
<keyword evidence="16" id="KW-1185">Reference proteome</keyword>
<evidence type="ECO:0000256" key="8">
    <source>
        <dbReference type="ARBA" id="ARBA00022786"/>
    </source>
</evidence>
<dbReference type="PANTHER" id="PTHR11685">
    <property type="entry name" value="RBR FAMILY RING FINGER AND IBR DOMAIN-CONTAINING"/>
    <property type="match status" value="1"/>
</dbReference>
<evidence type="ECO:0000256" key="7">
    <source>
        <dbReference type="ARBA" id="ARBA00022771"/>
    </source>
</evidence>
<evidence type="ECO:0000313" key="15">
    <source>
        <dbReference type="EMBL" id="KAG7088950.1"/>
    </source>
</evidence>
<dbReference type="RefSeq" id="XP_043005421.1">
    <property type="nucleotide sequence ID" value="XM_043158050.1"/>
</dbReference>
<dbReference type="InterPro" id="IPR002867">
    <property type="entry name" value="IBR_dom"/>
</dbReference>
<dbReference type="Pfam" id="PF01485">
    <property type="entry name" value="IBR"/>
    <property type="match status" value="1"/>
</dbReference>
<dbReference type="AlphaFoldDB" id="A0A9P7RSN1"/>
<dbReference type="SMART" id="SM00184">
    <property type="entry name" value="RING"/>
    <property type="match status" value="2"/>
</dbReference>
<dbReference type="InterPro" id="IPR017907">
    <property type="entry name" value="Znf_RING_CS"/>
</dbReference>
<dbReference type="Pfam" id="PF05773">
    <property type="entry name" value="RWD"/>
    <property type="match status" value="1"/>
</dbReference>
<dbReference type="CDD" id="cd20341">
    <property type="entry name" value="BRcat_RBR_RNF14"/>
    <property type="match status" value="1"/>
</dbReference>
<evidence type="ECO:0000256" key="4">
    <source>
        <dbReference type="ARBA" id="ARBA00022679"/>
    </source>
</evidence>
<keyword evidence="6" id="KW-0677">Repeat</keyword>
<dbReference type="InterPro" id="IPR006575">
    <property type="entry name" value="RWD_dom"/>
</dbReference>
<organism evidence="15 16">
    <name type="scientific">Marasmius oreades</name>
    <name type="common">fairy-ring Marasmius</name>
    <dbReference type="NCBI Taxonomy" id="181124"/>
    <lineage>
        <taxon>Eukaryota</taxon>
        <taxon>Fungi</taxon>
        <taxon>Dikarya</taxon>
        <taxon>Basidiomycota</taxon>
        <taxon>Agaricomycotina</taxon>
        <taxon>Agaricomycetes</taxon>
        <taxon>Agaricomycetidae</taxon>
        <taxon>Agaricales</taxon>
        <taxon>Marasmiineae</taxon>
        <taxon>Marasmiaceae</taxon>
        <taxon>Marasmius</taxon>
    </lineage>
</organism>
<accession>A0A9P7RSN1</accession>
<keyword evidence="9" id="KW-0862">Zinc</keyword>
<dbReference type="PROSITE" id="PS51873">
    <property type="entry name" value="TRIAD"/>
    <property type="match status" value="1"/>
</dbReference>
<evidence type="ECO:0000256" key="11">
    <source>
        <dbReference type="PROSITE-ProRule" id="PRU00175"/>
    </source>
</evidence>
<evidence type="ECO:0000259" key="13">
    <source>
        <dbReference type="PROSITE" id="PS50908"/>
    </source>
</evidence>
<dbReference type="InterPro" id="IPR027370">
    <property type="entry name" value="Znf-RING_euk"/>
</dbReference>
<dbReference type="PROSITE" id="PS50908">
    <property type="entry name" value="RWD"/>
    <property type="match status" value="1"/>
</dbReference>